<dbReference type="EC" id="3.5.4.19" evidence="11"/>
<comment type="similarity">
    <text evidence="11">Belongs to the PRA-CH family.</text>
</comment>
<dbReference type="Pfam" id="PF01502">
    <property type="entry name" value="PRA-CH"/>
    <property type="match status" value="1"/>
</dbReference>
<evidence type="ECO:0000256" key="5">
    <source>
        <dbReference type="ARBA" id="ARBA00007731"/>
    </source>
</evidence>
<evidence type="ECO:0000256" key="11">
    <source>
        <dbReference type="HAMAP-Rule" id="MF_01021"/>
    </source>
</evidence>
<proteinExistence type="inferred from homology"/>
<dbReference type="GO" id="GO:0005737">
    <property type="term" value="C:cytoplasm"/>
    <property type="evidence" value="ECO:0007669"/>
    <property type="project" value="UniProtKB-SubCell"/>
</dbReference>
<dbReference type="PANTHER" id="PTHR42945">
    <property type="entry name" value="HISTIDINE BIOSYNTHESIS BIFUNCTIONAL PROTEIN"/>
    <property type="match status" value="1"/>
</dbReference>
<dbReference type="InterPro" id="IPR026660">
    <property type="entry name" value="PRA-CH"/>
</dbReference>
<keyword evidence="14" id="KW-1185">Reference proteome</keyword>
<keyword evidence="11" id="KW-0479">Metal-binding</keyword>
<evidence type="ECO:0000256" key="2">
    <source>
        <dbReference type="ARBA" id="ARBA00001460"/>
    </source>
</evidence>
<feature type="domain" description="Phosphoribosyl-AMP cyclohydrolase" evidence="12">
    <location>
        <begin position="30"/>
        <end position="104"/>
    </location>
</feature>
<feature type="binding site" evidence="11">
    <location>
        <position position="79"/>
    </location>
    <ligand>
        <name>Mg(2+)</name>
        <dbReference type="ChEBI" id="CHEBI:18420"/>
    </ligand>
</feature>
<evidence type="ECO:0000313" key="13">
    <source>
        <dbReference type="EMBL" id="TRX74686.1"/>
    </source>
</evidence>
<evidence type="ECO:0000259" key="12">
    <source>
        <dbReference type="Pfam" id="PF01502"/>
    </source>
</evidence>
<dbReference type="SUPFAM" id="SSF141734">
    <property type="entry name" value="HisI-like"/>
    <property type="match status" value="1"/>
</dbReference>
<gene>
    <name evidence="11 13" type="primary">hisI</name>
    <name evidence="13" type="ORF">FM069_11815</name>
</gene>
<dbReference type="OrthoDB" id="9795769at2"/>
<name>A0A553GYX2_9PSED</name>
<dbReference type="RefSeq" id="WP_143488522.1">
    <property type="nucleotide sequence ID" value="NZ_VJOY01000007.1"/>
</dbReference>
<protein>
    <recommendedName>
        <fullName evidence="11">Phosphoribosyl-AMP cyclohydrolase</fullName>
        <shortName evidence="11">PRA-CH</shortName>
        <ecNumber evidence="11">3.5.4.19</ecNumber>
    </recommendedName>
</protein>
<comment type="catalytic activity">
    <reaction evidence="2">
        <text>1-(5-phospho-beta-D-ribosyl)-ATP + H2O = 1-(5-phospho-beta-D-ribosyl)-5'-AMP + diphosphate + H(+)</text>
        <dbReference type="Rhea" id="RHEA:22828"/>
        <dbReference type="ChEBI" id="CHEBI:15377"/>
        <dbReference type="ChEBI" id="CHEBI:15378"/>
        <dbReference type="ChEBI" id="CHEBI:33019"/>
        <dbReference type="ChEBI" id="CHEBI:59457"/>
        <dbReference type="ChEBI" id="CHEBI:73183"/>
        <dbReference type="EC" id="3.6.1.31"/>
    </reaction>
</comment>
<dbReference type="Proteomes" id="UP000315235">
    <property type="component" value="Unassembled WGS sequence"/>
</dbReference>
<keyword evidence="7 11" id="KW-0963">Cytoplasm</keyword>
<comment type="cofactor">
    <cofactor evidence="11">
        <name>Zn(2+)</name>
        <dbReference type="ChEBI" id="CHEBI:29105"/>
    </cofactor>
    <text evidence="11">Binds 1 zinc ion per subunit.</text>
</comment>
<evidence type="ECO:0000256" key="4">
    <source>
        <dbReference type="ARBA" id="ARBA00005204"/>
    </source>
</evidence>
<dbReference type="EMBL" id="VJOY01000007">
    <property type="protein sequence ID" value="TRX74686.1"/>
    <property type="molecule type" value="Genomic_DNA"/>
</dbReference>
<comment type="subcellular location">
    <subcellularLocation>
        <location evidence="11">Cytoplasm</location>
    </subcellularLocation>
</comment>
<comment type="cofactor">
    <cofactor evidence="11">
        <name>Mg(2+)</name>
        <dbReference type="ChEBI" id="CHEBI:18420"/>
    </cofactor>
    <text evidence="11">Binds 1 Mg(2+) ion per subunit.</text>
</comment>
<accession>A0A553GYX2</accession>
<organism evidence="13 14">
    <name type="scientific">Pseudomonas mangiferae</name>
    <dbReference type="NCBI Taxonomy" id="2593654"/>
    <lineage>
        <taxon>Bacteria</taxon>
        <taxon>Pseudomonadati</taxon>
        <taxon>Pseudomonadota</taxon>
        <taxon>Gammaproteobacteria</taxon>
        <taxon>Pseudomonadales</taxon>
        <taxon>Pseudomonadaceae</taxon>
        <taxon>Pseudomonas</taxon>
    </lineage>
</organism>
<evidence type="ECO:0000256" key="8">
    <source>
        <dbReference type="ARBA" id="ARBA00022605"/>
    </source>
</evidence>
<evidence type="ECO:0000313" key="14">
    <source>
        <dbReference type="Proteomes" id="UP000315235"/>
    </source>
</evidence>
<dbReference type="PANTHER" id="PTHR42945:SF1">
    <property type="entry name" value="HISTIDINE BIOSYNTHESIS BIFUNCTIONAL PROTEIN HIS7"/>
    <property type="match status" value="1"/>
</dbReference>
<dbReference type="GO" id="GO:0004635">
    <property type="term" value="F:phosphoribosyl-AMP cyclohydrolase activity"/>
    <property type="evidence" value="ECO:0007669"/>
    <property type="project" value="UniProtKB-UniRule"/>
</dbReference>
<dbReference type="InterPro" id="IPR038019">
    <property type="entry name" value="PRib_AMP_CycHydrolase_sf"/>
</dbReference>
<reference evidence="13 14" key="1">
    <citation type="submission" date="2019-07" db="EMBL/GenBank/DDBJ databases">
        <title>Pseudomonas mangiferae sp. nov., isolated from bark of mango tree in Thailand.</title>
        <authorList>
            <person name="Srisuk N."/>
            <person name="Anurat P."/>
        </authorList>
    </citation>
    <scope>NUCLEOTIDE SEQUENCE [LARGE SCALE GENOMIC DNA]</scope>
    <source>
        <strain evidence="13 14">DMKU_BBB3-04</strain>
    </source>
</reference>
<evidence type="ECO:0000256" key="3">
    <source>
        <dbReference type="ARBA" id="ARBA00005169"/>
    </source>
</evidence>
<dbReference type="InterPro" id="IPR002496">
    <property type="entry name" value="PRib_AMP_CycHydrolase_dom"/>
</dbReference>
<keyword evidence="10 11" id="KW-0368">Histidine biosynthesis</keyword>
<evidence type="ECO:0000256" key="9">
    <source>
        <dbReference type="ARBA" id="ARBA00022801"/>
    </source>
</evidence>
<comment type="pathway">
    <text evidence="3 11">Amino-acid biosynthesis; L-histidine biosynthesis; L-histidine from 5-phospho-alpha-D-ribose 1-diphosphate: step 3/9.</text>
</comment>
<keyword evidence="11" id="KW-0862">Zinc</keyword>
<dbReference type="GO" id="GO:0000287">
    <property type="term" value="F:magnesium ion binding"/>
    <property type="evidence" value="ECO:0007669"/>
    <property type="project" value="UniProtKB-UniRule"/>
</dbReference>
<feature type="binding site" evidence="11">
    <location>
        <position position="81"/>
    </location>
    <ligand>
        <name>Mg(2+)</name>
        <dbReference type="ChEBI" id="CHEBI:18420"/>
    </ligand>
</feature>
<feature type="binding site" evidence="11">
    <location>
        <position position="78"/>
    </location>
    <ligand>
        <name>Zn(2+)</name>
        <dbReference type="ChEBI" id="CHEBI:29105"/>
        <note>ligand shared between dimeric partners</note>
    </ligand>
</feature>
<comment type="caution">
    <text evidence="13">The sequence shown here is derived from an EMBL/GenBank/DDBJ whole genome shotgun (WGS) entry which is preliminary data.</text>
</comment>
<evidence type="ECO:0000256" key="1">
    <source>
        <dbReference type="ARBA" id="ARBA00000024"/>
    </source>
</evidence>
<dbReference type="Gene3D" id="3.10.20.810">
    <property type="entry name" value="Phosphoribosyl-AMP cyclohydrolase"/>
    <property type="match status" value="1"/>
</dbReference>
<dbReference type="GO" id="GO:0000105">
    <property type="term" value="P:L-histidine biosynthetic process"/>
    <property type="evidence" value="ECO:0007669"/>
    <property type="project" value="UniProtKB-UniRule"/>
</dbReference>
<evidence type="ECO:0000256" key="7">
    <source>
        <dbReference type="ARBA" id="ARBA00022490"/>
    </source>
</evidence>
<evidence type="ECO:0000256" key="10">
    <source>
        <dbReference type="ARBA" id="ARBA00023102"/>
    </source>
</evidence>
<dbReference type="GO" id="GO:0008270">
    <property type="term" value="F:zinc ion binding"/>
    <property type="evidence" value="ECO:0007669"/>
    <property type="project" value="UniProtKB-UniRule"/>
</dbReference>
<sequence length="133" mass="15258">MKDWLDEIHWNADGLVPAIAQDHASGRILMMAWMNRESLTLTVAEQRAIYWSRSRGKLWRKGEDSGHVQKLHELRLDCDADVVILQVEQLGGIACHTGRESCFYRVFRDGAWQIVEPVLKDPHAIYAKGHAHE</sequence>
<feature type="binding site" evidence="11">
    <location>
        <position position="95"/>
    </location>
    <ligand>
        <name>Zn(2+)</name>
        <dbReference type="ChEBI" id="CHEBI:29105"/>
        <note>ligand shared between dimeric partners</note>
    </ligand>
</feature>
<keyword evidence="11" id="KW-0460">Magnesium</keyword>
<keyword evidence="9 11" id="KW-0378">Hydrolase</keyword>
<dbReference type="GO" id="GO:0004636">
    <property type="term" value="F:phosphoribosyl-ATP diphosphatase activity"/>
    <property type="evidence" value="ECO:0007669"/>
    <property type="project" value="UniProtKB-EC"/>
</dbReference>
<comment type="pathway">
    <text evidence="4">Amino-acid biosynthesis; L-histidine biosynthesis; L-histidine from 5-phospho-alpha-D-ribose 1-diphosphate: step 2/9.</text>
</comment>
<dbReference type="FunFam" id="3.10.20.810:FF:000001">
    <property type="entry name" value="Histidine biosynthesis bifunctional protein HisIE"/>
    <property type="match status" value="1"/>
</dbReference>
<comment type="catalytic activity">
    <reaction evidence="1 11">
        <text>1-(5-phospho-beta-D-ribosyl)-5'-AMP + H2O = 1-(5-phospho-beta-D-ribosyl)-5-[(5-phospho-beta-D-ribosylamino)methylideneamino]imidazole-4-carboxamide</text>
        <dbReference type="Rhea" id="RHEA:20049"/>
        <dbReference type="ChEBI" id="CHEBI:15377"/>
        <dbReference type="ChEBI" id="CHEBI:58435"/>
        <dbReference type="ChEBI" id="CHEBI:59457"/>
        <dbReference type="EC" id="3.5.4.19"/>
    </reaction>
</comment>
<comment type="function">
    <text evidence="11">Catalyzes the hydrolysis of the adenine ring of phosphoribosyl-AMP.</text>
</comment>
<dbReference type="UniPathway" id="UPA00031">
    <property type="reaction ID" value="UER00008"/>
</dbReference>
<comment type="subunit">
    <text evidence="11">Homodimer.</text>
</comment>
<feature type="binding site" evidence="11">
    <location>
        <position position="77"/>
    </location>
    <ligand>
        <name>Mg(2+)</name>
        <dbReference type="ChEBI" id="CHEBI:18420"/>
    </ligand>
</feature>
<comment type="similarity">
    <text evidence="6">In the N-terminal section; belongs to the PRA-CH family.</text>
</comment>
<dbReference type="AlphaFoldDB" id="A0A553GYX2"/>
<feature type="binding site" evidence="11">
    <location>
        <position position="102"/>
    </location>
    <ligand>
        <name>Zn(2+)</name>
        <dbReference type="ChEBI" id="CHEBI:29105"/>
        <note>ligand shared between dimeric partners</note>
    </ligand>
</feature>
<dbReference type="HAMAP" id="MF_01021">
    <property type="entry name" value="HisI"/>
    <property type="match status" value="1"/>
</dbReference>
<dbReference type="NCBIfam" id="NF000768">
    <property type="entry name" value="PRK00051.1"/>
    <property type="match status" value="1"/>
</dbReference>
<comment type="similarity">
    <text evidence="5">In the C-terminal section; belongs to the PRA-PH family.</text>
</comment>
<evidence type="ECO:0000256" key="6">
    <source>
        <dbReference type="ARBA" id="ARBA00008299"/>
    </source>
</evidence>
<keyword evidence="8 11" id="KW-0028">Amino-acid biosynthesis</keyword>